<keyword evidence="2" id="KW-1185">Reference proteome</keyword>
<organism evidence="1 2">
    <name type="scientific">Blumeria graminis f. sp. tritici</name>
    <dbReference type="NCBI Taxonomy" id="62690"/>
    <lineage>
        <taxon>Eukaryota</taxon>
        <taxon>Fungi</taxon>
        <taxon>Dikarya</taxon>
        <taxon>Ascomycota</taxon>
        <taxon>Pezizomycotina</taxon>
        <taxon>Leotiomycetes</taxon>
        <taxon>Erysiphales</taxon>
        <taxon>Erysiphaceae</taxon>
        <taxon>Blumeria</taxon>
    </lineage>
</organism>
<dbReference type="AlphaFoldDB" id="A0A9X9PRZ8"/>
<evidence type="ECO:0000313" key="1">
    <source>
        <dbReference type="EMBL" id="VCU40318.1"/>
    </source>
</evidence>
<gene>
    <name evidence="1" type="ORF">BGT96224V316_LOCUS1559</name>
</gene>
<proteinExistence type="predicted"/>
<name>A0A9X9PRZ8_BLUGR</name>
<accession>A0A9X9PRZ8</accession>
<dbReference type="Proteomes" id="UP000324639">
    <property type="component" value="Chromosome Bgt_-02"/>
</dbReference>
<dbReference type="EMBL" id="LR026985">
    <property type="protein sequence ID" value="VCU40318.1"/>
    <property type="molecule type" value="Genomic_DNA"/>
</dbReference>
<evidence type="ECO:0000313" key="2">
    <source>
        <dbReference type="Proteomes" id="UP000324639"/>
    </source>
</evidence>
<reference evidence="1 2" key="1">
    <citation type="submission" date="2018-08" db="EMBL/GenBank/DDBJ databases">
        <authorList>
            <person name="Muller C M."/>
        </authorList>
    </citation>
    <scope>NUCLEOTIDE SEQUENCE [LARGE SCALE GENOMIC DNA]</scope>
</reference>
<protein>
    <submittedName>
        <fullName evidence="1">Bgt-50931</fullName>
    </submittedName>
</protein>
<sequence>MNYMSKVAEVVNSDMLLDKFTPSFEGLKELARNLRQILFNDNGQYIETPEDCGPLYQRIIKTFDKTIENIRGKIFL</sequence>